<dbReference type="InterPro" id="IPR016635">
    <property type="entry name" value="AP_complex_ssu"/>
</dbReference>
<evidence type="ECO:0000256" key="2">
    <source>
        <dbReference type="ARBA" id="ARBA00006972"/>
    </source>
</evidence>
<evidence type="ECO:0000256" key="3">
    <source>
        <dbReference type="ARBA" id="ARBA00022448"/>
    </source>
</evidence>
<dbReference type="AlphaFoldDB" id="D3B6J7"/>
<accession>D3B6J7</accession>
<keyword evidence="9" id="KW-1185">Reference proteome</keyword>
<comment type="subcellular location">
    <subcellularLocation>
        <location evidence="1">Endomembrane system</location>
    </subcellularLocation>
</comment>
<evidence type="ECO:0000313" key="8">
    <source>
        <dbReference type="EMBL" id="EFA82967.1"/>
    </source>
</evidence>
<gene>
    <name evidence="8" type="ORF">PPL_03745</name>
</gene>
<dbReference type="Gene3D" id="3.30.450.60">
    <property type="match status" value="2"/>
</dbReference>
<reference evidence="8 9" key="1">
    <citation type="journal article" date="2011" name="Genome Res.">
        <title>Phylogeny-wide analysis of social amoeba genomes highlights ancient origins for complex intercellular communication.</title>
        <authorList>
            <person name="Heidel A.J."/>
            <person name="Lawal H.M."/>
            <person name="Felder M."/>
            <person name="Schilde C."/>
            <person name="Helps N.R."/>
            <person name="Tunggal B."/>
            <person name="Rivero F."/>
            <person name="John U."/>
            <person name="Schleicher M."/>
            <person name="Eichinger L."/>
            <person name="Platzer M."/>
            <person name="Noegel A.A."/>
            <person name="Schaap P."/>
            <person name="Gloeckner G."/>
        </authorList>
    </citation>
    <scope>NUCLEOTIDE SEQUENCE [LARGE SCALE GENOMIC DNA]</scope>
    <source>
        <strain evidence="9">ATCC 26659 / Pp 5 / PN500</strain>
    </source>
</reference>
<protein>
    <recommendedName>
        <fullName evidence="6">AP complex subunit sigma</fullName>
    </recommendedName>
</protein>
<keyword evidence="3 6" id="KW-0813">Transport</keyword>
<dbReference type="FunCoup" id="D3B6J7">
    <property type="interactions" value="5"/>
</dbReference>
<sequence>MIHFFLTFNRQGKMRLSRWYSTYSPKEKSRFTKEIAGQVLRRREKDYNNDNELITLELIHRYVVILDMVFENICEMDLIYEFEKAYCLLDEYILGGEMQESGLLEVVNSLTGGEKWEKAIN</sequence>
<dbReference type="RefSeq" id="XP_020435084.1">
    <property type="nucleotide sequence ID" value="XM_020574670.1"/>
</dbReference>
<keyword evidence="4 6" id="KW-0653">Protein transport</keyword>
<evidence type="ECO:0000256" key="4">
    <source>
        <dbReference type="ARBA" id="ARBA00022927"/>
    </source>
</evidence>
<name>D3B6J7_HETP5</name>
<dbReference type="GO" id="GO:0006886">
    <property type="term" value="P:intracellular protein transport"/>
    <property type="evidence" value="ECO:0007669"/>
    <property type="project" value="UniProtKB-UniRule"/>
</dbReference>
<dbReference type="InterPro" id="IPR022775">
    <property type="entry name" value="AP_mu_sigma_su"/>
</dbReference>
<dbReference type="Proteomes" id="UP000001396">
    <property type="component" value="Unassembled WGS sequence"/>
</dbReference>
<dbReference type="GO" id="GO:0012505">
    <property type="term" value="C:endomembrane system"/>
    <property type="evidence" value="ECO:0007669"/>
    <property type="project" value="UniProtKB-SubCell"/>
</dbReference>
<dbReference type="SUPFAM" id="SSF64356">
    <property type="entry name" value="SNARE-like"/>
    <property type="match status" value="1"/>
</dbReference>
<dbReference type="InterPro" id="IPR011012">
    <property type="entry name" value="Longin-like_dom_sf"/>
</dbReference>
<dbReference type="STRING" id="670386.D3B6J7"/>
<evidence type="ECO:0000256" key="6">
    <source>
        <dbReference type="PIRNR" id="PIRNR015588"/>
    </source>
</evidence>
<comment type="similarity">
    <text evidence="2 6">Belongs to the adaptor complexes small subunit family.</text>
</comment>
<organism evidence="8 9">
    <name type="scientific">Heterostelium pallidum (strain ATCC 26659 / Pp 5 / PN500)</name>
    <name type="common">Cellular slime mold</name>
    <name type="synonym">Polysphondylium pallidum</name>
    <dbReference type="NCBI Taxonomy" id="670386"/>
    <lineage>
        <taxon>Eukaryota</taxon>
        <taxon>Amoebozoa</taxon>
        <taxon>Evosea</taxon>
        <taxon>Eumycetozoa</taxon>
        <taxon>Dictyostelia</taxon>
        <taxon>Acytosteliales</taxon>
        <taxon>Acytosteliaceae</taxon>
        <taxon>Heterostelium</taxon>
    </lineage>
</organism>
<dbReference type="PIRSF" id="PIRSF015588">
    <property type="entry name" value="AP_complex_sigma"/>
    <property type="match status" value="1"/>
</dbReference>
<feature type="domain" description="AP complex mu/sigma subunit" evidence="7">
    <location>
        <begin position="48"/>
        <end position="111"/>
    </location>
</feature>
<evidence type="ECO:0000313" key="9">
    <source>
        <dbReference type="Proteomes" id="UP000001396"/>
    </source>
</evidence>
<keyword evidence="5 6" id="KW-0472">Membrane</keyword>
<dbReference type="Pfam" id="PF01217">
    <property type="entry name" value="Clat_adaptor_s"/>
    <property type="match status" value="2"/>
</dbReference>
<dbReference type="EMBL" id="ADBJ01000017">
    <property type="protein sequence ID" value="EFA82967.1"/>
    <property type="molecule type" value="Genomic_DNA"/>
</dbReference>
<evidence type="ECO:0000256" key="1">
    <source>
        <dbReference type="ARBA" id="ARBA00004308"/>
    </source>
</evidence>
<evidence type="ECO:0000259" key="7">
    <source>
        <dbReference type="Pfam" id="PF01217"/>
    </source>
</evidence>
<proteinExistence type="inferred from homology"/>
<dbReference type="InParanoid" id="D3B6J7"/>
<dbReference type="GeneID" id="31359232"/>
<comment type="caution">
    <text evidence="8">The sequence shown here is derived from an EMBL/GenBank/DDBJ whole genome shotgun (WGS) entry which is preliminary data.</text>
</comment>
<feature type="domain" description="AP complex mu/sigma subunit" evidence="7">
    <location>
        <begin position="1"/>
        <end position="47"/>
    </location>
</feature>
<evidence type="ECO:0000256" key="5">
    <source>
        <dbReference type="ARBA" id="ARBA00023136"/>
    </source>
</evidence>
<dbReference type="PANTHER" id="PTHR11753">
    <property type="entry name" value="ADAPTOR COMPLEXES SMALL SUBUNIT FAMILY"/>
    <property type="match status" value="1"/>
</dbReference>